<evidence type="ECO:0000313" key="7">
    <source>
        <dbReference type="Proteomes" id="UP000638648"/>
    </source>
</evidence>
<dbReference type="RefSeq" id="WP_192750104.1">
    <property type="nucleotide sequence ID" value="NZ_BAABJL010000035.1"/>
</dbReference>
<protein>
    <submittedName>
        <fullName evidence="6">ABC-2 type transport system ATP-binding protein</fullName>
    </submittedName>
</protein>
<evidence type="ECO:0000256" key="1">
    <source>
        <dbReference type="ARBA" id="ARBA00005417"/>
    </source>
</evidence>
<proteinExistence type="inferred from homology"/>
<keyword evidence="4 6" id="KW-0067">ATP-binding</keyword>
<comment type="caution">
    <text evidence="6">The sequence shown here is derived from an EMBL/GenBank/DDBJ whole genome shotgun (WGS) entry which is preliminary data.</text>
</comment>
<dbReference type="PANTHER" id="PTHR43335">
    <property type="entry name" value="ABC TRANSPORTER, ATP-BINDING PROTEIN"/>
    <property type="match status" value="1"/>
</dbReference>
<keyword evidence="3" id="KW-0547">Nucleotide-binding</keyword>
<name>A0A927MS65_9ACTN</name>
<evidence type="ECO:0000256" key="2">
    <source>
        <dbReference type="ARBA" id="ARBA00022448"/>
    </source>
</evidence>
<dbReference type="GO" id="GO:0005524">
    <property type="term" value="F:ATP binding"/>
    <property type="evidence" value="ECO:0007669"/>
    <property type="project" value="UniProtKB-KW"/>
</dbReference>
<dbReference type="PROSITE" id="PS50893">
    <property type="entry name" value="ABC_TRANSPORTER_2"/>
    <property type="match status" value="1"/>
</dbReference>
<dbReference type="Gene3D" id="3.40.50.300">
    <property type="entry name" value="P-loop containing nucleotide triphosphate hydrolases"/>
    <property type="match status" value="1"/>
</dbReference>
<comment type="similarity">
    <text evidence="1">Belongs to the ABC transporter superfamily.</text>
</comment>
<organism evidence="6 7">
    <name type="scientific">Actinopolymorpha pittospori</name>
    <dbReference type="NCBI Taxonomy" id="648752"/>
    <lineage>
        <taxon>Bacteria</taxon>
        <taxon>Bacillati</taxon>
        <taxon>Actinomycetota</taxon>
        <taxon>Actinomycetes</taxon>
        <taxon>Propionibacteriales</taxon>
        <taxon>Actinopolymorphaceae</taxon>
        <taxon>Actinopolymorpha</taxon>
    </lineage>
</organism>
<dbReference type="InterPro" id="IPR003439">
    <property type="entry name" value="ABC_transporter-like_ATP-bd"/>
</dbReference>
<dbReference type="SMART" id="SM00382">
    <property type="entry name" value="AAA"/>
    <property type="match status" value="1"/>
</dbReference>
<dbReference type="PANTHER" id="PTHR43335:SF4">
    <property type="entry name" value="ABC TRANSPORTER, ATP-BINDING PROTEIN"/>
    <property type="match status" value="1"/>
</dbReference>
<dbReference type="Pfam" id="PF00005">
    <property type="entry name" value="ABC_tran"/>
    <property type="match status" value="1"/>
</dbReference>
<dbReference type="SUPFAM" id="SSF52540">
    <property type="entry name" value="P-loop containing nucleoside triphosphate hydrolases"/>
    <property type="match status" value="1"/>
</dbReference>
<dbReference type="InterPro" id="IPR017871">
    <property type="entry name" value="ABC_transporter-like_CS"/>
</dbReference>
<evidence type="ECO:0000259" key="5">
    <source>
        <dbReference type="PROSITE" id="PS50893"/>
    </source>
</evidence>
<dbReference type="EMBL" id="JADBEM010000001">
    <property type="protein sequence ID" value="MBE1605886.1"/>
    <property type="molecule type" value="Genomic_DNA"/>
</dbReference>
<evidence type="ECO:0000256" key="4">
    <source>
        <dbReference type="ARBA" id="ARBA00022840"/>
    </source>
</evidence>
<evidence type="ECO:0000313" key="6">
    <source>
        <dbReference type="EMBL" id="MBE1605886.1"/>
    </source>
</evidence>
<keyword evidence="2" id="KW-0813">Transport</keyword>
<dbReference type="InterPro" id="IPR003593">
    <property type="entry name" value="AAA+_ATPase"/>
</dbReference>
<keyword evidence="7" id="KW-1185">Reference proteome</keyword>
<dbReference type="Proteomes" id="UP000638648">
    <property type="component" value="Unassembled WGS sequence"/>
</dbReference>
<dbReference type="InterPro" id="IPR027417">
    <property type="entry name" value="P-loop_NTPase"/>
</dbReference>
<dbReference type="AlphaFoldDB" id="A0A927MS65"/>
<gene>
    <name evidence="6" type="ORF">HEB94_002734</name>
</gene>
<evidence type="ECO:0000256" key="3">
    <source>
        <dbReference type="ARBA" id="ARBA00022741"/>
    </source>
</evidence>
<feature type="domain" description="ABC transporter" evidence="5">
    <location>
        <begin position="2"/>
        <end position="227"/>
    </location>
</feature>
<accession>A0A927MS65</accession>
<dbReference type="PROSITE" id="PS00211">
    <property type="entry name" value="ABC_TRANSPORTER_1"/>
    <property type="match status" value="1"/>
</dbReference>
<dbReference type="GO" id="GO:0016887">
    <property type="term" value="F:ATP hydrolysis activity"/>
    <property type="evidence" value="ECO:0007669"/>
    <property type="project" value="InterPro"/>
</dbReference>
<reference evidence="6" key="1">
    <citation type="submission" date="2020-10" db="EMBL/GenBank/DDBJ databases">
        <title>Sequencing the genomes of 1000 actinobacteria strains.</title>
        <authorList>
            <person name="Klenk H.-P."/>
        </authorList>
    </citation>
    <scope>NUCLEOTIDE SEQUENCE</scope>
    <source>
        <strain evidence="6">DSM 45354</strain>
    </source>
</reference>
<sequence length="306" mass="32247">MIVVRELTKRYGPTLAVDQLSFEVRPGVVTGFLGPNGAGKSTTLRILLGLHHPTSGEALIGNRRYDRIGRPMHEVGAVLDADAAHPGRTAFHHLACLARSNGIGKARVTAVLERVGLASVAHKRVGGFSLGMRQRLGIAGALLGDPAVILLDEPVNGLDAAGIRWIRSTLRSLAAEGRTVLLSSHLMSEMALTVDHVLIIGRGRLLEETSMTRMRDRFERDVLVRSPQAAELAGILAGLGASVTATDDGGLVAVGVDASAIGDAAAAASIPLHELTSRSATLEDVYLDLTSEVADYQAAVERTARP</sequence>